<evidence type="ECO:0000256" key="15">
    <source>
        <dbReference type="SAM" id="MobiDB-lite"/>
    </source>
</evidence>
<dbReference type="InterPro" id="IPR032628">
    <property type="entry name" value="AC_N"/>
</dbReference>
<feature type="transmembrane region" description="Helical" evidence="16">
    <location>
        <begin position="192"/>
        <end position="212"/>
    </location>
</feature>
<feature type="domain" description="Guanylate cyclase" evidence="17">
    <location>
        <begin position="339"/>
        <end position="466"/>
    </location>
</feature>
<comment type="subcellular location">
    <subcellularLocation>
        <location evidence="3">Membrane</location>
        <topology evidence="3">Multi-pass membrane protein</topology>
    </subcellularLocation>
</comment>
<keyword evidence="18" id="KW-1185">Reference proteome</keyword>
<dbReference type="PANTHER" id="PTHR45627:SF8">
    <property type="entry name" value="ADENYLATE CYCLASE TYPE 9"/>
    <property type="match status" value="1"/>
</dbReference>
<evidence type="ECO:0000256" key="3">
    <source>
        <dbReference type="ARBA" id="ARBA00004141"/>
    </source>
</evidence>
<keyword evidence="7" id="KW-0547">Nucleotide-binding</keyword>
<evidence type="ECO:0000256" key="1">
    <source>
        <dbReference type="ARBA" id="ARBA00001593"/>
    </source>
</evidence>
<dbReference type="Proteomes" id="UP000694865">
    <property type="component" value="Unplaced"/>
</dbReference>
<dbReference type="Pfam" id="PF00211">
    <property type="entry name" value="Guanylate_cyc"/>
    <property type="match status" value="1"/>
</dbReference>
<dbReference type="SUPFAM" id="SSF55073">
    <property type="entry name" value="Nucleotide cyclase"/>
    <property type="match status" value="1"/>
</dbReference>
<evidence type="ECO:0000256" key="12">
    <source>
        <dbReference type="ARBA" id="ARBA00023136"/>
    </source>
</evidence>
<evidence type="ECO:0000259" key="17">
    <source>
        <dbReference type="PROSITE" id="PS50125"/>
    </source>
</evidence>
<name>A0ABM0GR72_SACKO</name>
<evidence type="ECO:0000313" key="19">
    <source>
        <dbReference type="RefSeq" id="XP_002735526.1"/>
    </source>
</evidence>
<organism evidence="18 19">
    <name type="scientific">Saccoglossus kowalevskii</name>
    <name type="common">Acorn worm</name>
    <dbReference type="NCBI Taxonomy" id="10224"/>
    <lineage>
        <taxon>Eukaryota</taxon>
        <taxon>Metazoa</taxon>
        <taxon>Hemichordata</taxon>
        <taxon>Enteropneusta</taxon>
        <taxon>Harrimaniidae</taxon>
        <taxon>Saccoglossus</taxon>
    </lineage>
</organism>
<evidence type="ECO:0000256" key="6">
    <source>
        <dbReference type="ARBA" id="ARBA00022723"/>
    </source>
</evidence>
<dbReference type="EC" id="4.6.1.1" evidence="4"/>
<dbReference type="GeneID" id="100372577"/>
<dbReference type="Pfam" id="PF16214">
    <property type="entry name" value="AC_N"/>
    <property type="match status" value="1"/>
</dbReference>
<evidence type="ECO:0000256" key="14">
    <source>
        <dbReference type="RuleBase" id="RU000405"/>
    </source>
</evidence>
<sequence>MAATEVTFHRGSSVDENSVQVSIRQGDSTSSQEDSDGKPPPSGRLPRLFERSSGSWMNPRFDSTILEKQLVRSYFPQNKRRFQYALLYIIVSCVAWSIFFAVLMRDHWLAFVIGSVAVLIFCISLLFFTCSRFYTCHTMLVTSLVLSIVLCTLTLATVAYYDYPKSPVSNVGMFAICVEILLMMYTVIPMPLLVAVVLGALYSILYEVLYYINRRAMPNYEFENQQEIIMAVCKIFLHICIHLMGLSIFFMSQVRKHSTFWKVAQSIVARRELEVEKHIKEKMIHSVMPRLLADELMQSTGEEDQDSKKRRSLHGSSPKKKKSQGIFRPFYMNRMDNVSILYADIVGFTKMSSNKTAEQLVGLLNDLFGRFDILAEKNGCEKISTLGDCYYCVSGCPEPRPDHAICCVEMGLQMISTIKEFCQDTNENVNMRVGVHTGTVLCGIIGTRRFKFDVWSNDVTLANMMEAAGLPGKVHVSAATAKFFNDAYNLEEGKGDSRHSSLIGR</sequence>
<dbReference type="Gene3D" id="3.30.70.1230">
    <property type="entry name" value="Nucleotide cyclase"/>
    <property type="match status" value="1"/>
</dbReference>
<dbReference type="PROSITE" id="PS50125">
    <property type="entry name" value="GUANYLATE_CYCLASE_2"/>
    <property type="match status" value="1"/>
</dbReference>
<evidence type="ECO:0000256" key="9">
    <source>
        <dbReference type="ARBA" id="ARBA00022842"/>
    </source>
</evidence>
<comment type="similarity">
    <text evidence="14">Belongs to the adenylyl cyclase class-4/guanylyl cyclase family.</text>
</comment>
<proteinExistence type="inferred from homology"/>
<feature type="compositionally biased region" description="Basic residues" evidence="15">
    <location>
        <begin position="308"/>
        <end position="323"/>
    </location>
</feature>
<keyword evidence="9" id="KW-0460">Magnesium</keyword>
<evidence type="ECO:0000256" key="13">
    <source>
        <dbReference type="ARBA" id="ARBA00023239"/>
    </source>
</evidence>
<evidence type="ECO:0000256" key="7">
    <source>
        <dbReference type="ARBA" id="ARBA00022741"/>
    </source>
</evidence>
<keyword evidence="8" id="KW-0067">ATP-binding</keyword>
<evidence type="ECO:0000256" key="8">
    <source>
        <dbReference type="ARBA" id="ARBA00022840"/>
    </source>
</evidence>
<feature type="compositionally biased region" description="Polar residues" evidence="15">
    <location>
        <begin position="14"/>
        <end position="32"/>
    </location>
</feature>
<dbReference type="PANTHER" id="PTHR45627">
    <property type="entry name" value="ADENYLATE CYCLASE TYPE 1"/>
    <property type="match status" value="1"/>
</dbReference>
<evidence type="ECO:0000256" key="11">
    <source>
        <dbReference type="ARBA" id="ARBA00022998"/>
    </source>
</evidence>
<gene>
    <name evidence="19" type="primary">LOC100372577</name>
</gene>
<evidence type="ECO:0000256" key="10">
    <source>
        <dbReference type="ARBA" id="ARBA00022989"/>
    </source>
</evidence>
<feature type="transmembrane region" description="Helical" evidence="16">
    <location>
        <begin position="140"/>
        <end position="161"/>
    </location>
</feature>
<dbReference type="PROSITE" id="PS00452">
    <property type="entry name" value="GUANYLATE_CYCLASE_1"/>
    <property type="match status" value="1"/>
</dbReference>
<evidence type="ECO:0000256" key="4">
    <source>
        <dbReference type="ARBA" id="ARBA00012201"/>
    </source>
</evidence>
<feature type="transmembrane region" description="Helical" evidence="16">
    <location>
        <begin position="82"/>
        <end position="102"/>
    </location>
</feature>
<evidence type="ECO:0000256" key="2">
    <source>
        <dbReference type="ARBA" id="ARBA00001946"/>
    </source>
</evidence>
<dbReference type="InterPro" id="IPR001054">
    <property type="entry name" value="A/G_cyclase"/>
</dbReference>
<accession>A0ABM0GR72</accession>
<keyword evidence="11" id="KW-0115">cAMP biosynthesis</keyword>
<comment type="cofactor">
    <cofactor evidence="2">
        <name>Mg(2+)</name>
        <dbReference type="ChEBI" id="CHEBI:18420"/>
    </cofactor>
</comment>
<comment type="catalytic activity">
    <reaction evidence="1">
        <text>ATP = 3',5'-cyclic AMP + diphosphate</text>
        <dbReference type="Rhea" id="RHEA:15389"/>
        <dbReference type="ChEBI" id="CHEBI:30616"/>
        <dbReference type="ChEBI" id="CHEBI:33019"/>
        <dbReference type="ChEBI" id="CHEBI:58165"/>
        <dbReference type="EC" id="4.6.1.1"/>
    </reaction>
</comment>
<keyword evidence="5 16" id="KW-0812">Transmembrane</keyword>
<keyword evidence="6" id="KW-0479">Metal-binding</keyword>
<keyword evidence="13 14" id="KW-0456">Lyase</keyword>
<dbReference type="RefSeq" id="XP_002735526.1">
    <property type="nucleotide sequence ID" value="XM_002735480.1"/>
</dbReference>
<keyword evidence="12 16" id="KW-0472">Membrane</keyword>
<evidence type="ECO:0000256" key="16">
    <source>
        <dbReference type="SAM" id="Phobius"/>
    </source>
</evidence>
<feature type="transmembrane region" description="Helical" evidence="16">
    <location>
        <begin position="167"/>
        <end position="185"/>
    </location>
</feature>
<feature type="region of interest" description="Disordered" evidence="15">
    <location>
        <begin position="1"/>
        <end position="51"/>
    </location>
</feature>
<evidence type="ECO:0000313" key="18">
    <source>
        <dbReference type="Proteomes" id="UP000694865"/>
    </source>
</evidence>
<dbReference type="SMART" id="SM00044">
    <property type="entry name" value="CYCc"/>
    <property type="match status" value="1"/>
</dbReference>
<feature type="transmembrane region" description="Helical" evidence="16">
    <location>
        <begin position="108"/>
        <end position="128"/>
    </location>
</feature>
<keyword evidence="10 16" id="KW-1133">Transmembrane helix</keyword>
<dbReference type="CDD" id="cd07302">
    <property type="entry name" value="CHD"/>
    <property type="match status" value="1"/>
</dbReference>
<reference evidence="19" key="1">
    <citation type="submission" date="2025-08" db="UniProtKB">
        <authorList>
            <consortium name="RefSeq"/>
        </authorList>
    </citation>
    <scope>IDENTIFICATION</scope>
    <source>
        <tissue evidence="19">Testes</tissue>
    </source>
</reference>
<evidence type="ECO:0000256" key="5">
    <source>
        <dbReference type="ARBA" id="ARBA00022692"/>
    </source>
</evidence>
<dbReference type="InterPro" id="IPR018297">
    <property type="entry name" value="A/G_cyclase_CS"/>
</dbReference>
<dbReference type="InterPro" id="IPR029787">
    <property type="entry name" value="Nucleotide_cyclase"/>
</dbReference>
<feature type="region of interest" description="Disordered" evidence="15">
    <location>
        <begin position="299"/>
        <end position="323"/>
    </location>
</feature>
<protein>
    <recommendedName>
        <fullName evidence="4">adenylate cyclase</fullName>
        <ecNumber evidence="4">4.6.1.1</ecNumber>
    </recommendedName>
</protein>
<feature type="transmembrane region" description="Helical" evidence="16">
    <location>
        <begin position="228"/>
        <end position="251"/>
    </location>
</feature>